<proteinExistence type="predicted"/>
<gene>
    <name evidence="2" type="ORF">ACHAWO_003662</name>
</gene>
<evidence type="ECO:0000313" key="3">
    <source>
        <dbReference type="Proteomes" id="UP001530400"/>
    </source>
</evidence>
<comment type="caution">
    <text evidence="2">The sequence shown here is derived from an EMBL/GenBank/DDBJ whole genome shotgun (WGS) entry which is preliminary data.</text>
</comment>
<evidence type="ECO:0000313" key="2">
    <source>
        <dbReference type="EMBL" id="KAL3790555.1"/>
    </source>
</evidence>
<dbReference type="Proteomes" id="UP001530400">
    <property type="component" value="Unassembled WGS sequence"/>
</dbReference>
<evidence type="ECO:0000256" key="1">
    <source>
        <dbReference type="SAM" id="MobiDB-lite"/>
    </source>
</evidence>
<name>A0ABD3PR06_9STRA</name>
<protein>
    <submittedName>
        <fullName evidence="2">Uncharacterized protein</fullName>
    </submittedName>
</protein>
<accession>A0ABD3PR06</accession>
<keyword evidence="3" id="KW-1185">Reference proteome</keyword>
<feature type="compositionally biased region" description="Low complexity" evidence="1">
    <location>
        <begin position="1"/>
        <end position="14"/>
    </location>
</feature>
<dbReference type="EMBL" id="JALLPJ020000495">
    <property type="protein sequence ID" value="KAL3790555.1"/>
    <property type="molecule type" value="Genomic_DNA"/>
</dbReference>
<sequence length="194" mass="22144">MTSSSMRMMSSLASPDETSATLSGKPVNTPHYYFVDNGITAEVYERYDVLGESDLKRRQDPVSWDKLLDMIVNYANVVLGHHVNTRKMIVSTTQSYLAQLLKMLEYWHSKRQSFTIIDEIAPLIGKLNHMAQMIRCMNHLMGHLYTSLSCALTKNKRHLITTNKQFASCSSSSSMSLRQKKSRIALLICTFRDK</sequence>
<organism evidence="2 3">
    <name type="scientific">Cyclotella atomus</name>
    <dbReference type="NCBI Taxonomy" id="382360"/>
    <lineage>
        <taxon>Eukaryota</taxon>
        <taxon>Sar</taxon>
        <taxon>Stramenopiles</taxon>
        <taxon>Ochrophyta</taxon>
        <taxon>Bacillariophyta</taxon>
        <taxon>Coscinodiscophyceae</taxon>
        <taxon>Thalassiosirophycidae</taxon>
        <taxon>Stephanodiscales</taxon>
        <taxon>Stephanodiscaceae</taxon>
        <taxon>Cyclotella</taxon>
    </lineage>
</organism>
<reference evidence="2 3" key="1">
    <citation type="submission" date="2024-10" db="EMBL/GenBank/DDBJ databases">
        <title>Updated reference genomes for cyclostephanoid diatoms.</title>
        <authorList>
            <person name="Roberts W.R."/>
            <person name="Alverson A.J."/>
        </authorList>
    </citation>
    <scope>NUCLEOTIDE SEQUENCE [LARGE SCALE GENOMIC DNA]</scope>
    <source>
        <strain evidence="2 3">AJA010-31</strain>
    </source>
</reference>
<dbReference type="AlphaFoldDB" id="A0ABD3PR06"/>
<feature type="region of interest" description="Disordered" evidence="1">
    <location>
        <begin position="1"/>
        <end position="23"/>
    </location>
</feature>